<dbReference type="Proteomes" id="UP000275232">
    <property type="component" value="Unassembled WGS sequence"/>
</dbReference>
<gene>
    <name evidence="1" type="ORF">EG799_07755</name>
</gene>
<dbReference type="RefSeq" id="WP_123880056.1">
    <property type="nucleotide sequence ID" value="NZ_RPFZ01000001.1"/>
</dbReference>
<keyword evidence="2" id="KW-1185">Reference proteome</keyword>
<protein>
    <submittedName>
        <fullName evidence="1">Uncharacterized protein</fullName>
    </submittedName>
</protein>
<dbReference type="OrthoDB" id="7498487at2"/>
<evidence type="ECO:0000313" key="2">
    <source>
        <dbReference type="Proteomes" id="UP000275232"/>
    </source>
</evidence>
<evidence type="ECO:0000313" key="1">
    <source>
        <dbReference type="EMBL" id="RPF71520.1"/>
    </source>
</evidence>
<organism evidence="1 2">
    <name type="scientific">Aurantiacibacter spongiae</name>
    <dbReference type="NCBI Taxonomy" id="2488860"/>
    <lineage>
        <taxon>Bacteria</taxon>
        <taxon>Pseudomonadati</taxon>
        <taxon>Pseudomonadota</taxon>
        <taxon>Alphaproteobacteria</taxon>
        <taxon>Sphingomonadales</taxon>
        <taxon>Erythrobacteraceae</taxon>
        <taxon>Aurantiacibacter</taxon>
    </lineage>
</organism>
<proteinExistence type="predicted"/>
<name>A0A3N5CVL2_9SPHN</name>
<accession>A0A3N5CVL2</accession>
<reference evidence="1 2" key="1">
    <citation type="submission" date="2018-11" db="EMBL/GenBank/DDBJ databases">
        <title>Erythrobacter spongiae sp. nov., isolated from a marine sponge.</title>
        <authorList>
            <person name="Zhuang L."/>
            <person name="Luo L."/>
        </authorList>
    </citation>
    <scope>NUCLEOTIDE SEQUENCE [LARGE SCALE GENOMIC DNA]</scope>
    <source>
        <strain evidence="1 2">HN-E23</strain>
    </source>
</reference>
<dbReference type="AlphaFoldDB" id="A0A3N5CVL2"/>
<dbReference type="EMBL" id="RPFZ01000001">
    <property type="protein sequence ID" value="RPF71520.1"/>
    <property type="molecule type" value="Genomic_DNA"/>
</dbReference>
<sequence length="704" mass="74822">MAGLGFGFGAIAASPVWPGGGPGAMLRSLSPAPEWDGIAGSGFTTVPADPVRITAKPVCRLLTPPRQWFTDELVVGVAAAANSGGSLIDNLGMDKVVFHFEGSAVEVDTPGFHTFADVNGDTVTYLGWWVRLKRPVGVKGFANLYVEAIAQDASMQGRVIGPYVFAPQDVVYEGEVTVGSAGGADFATLDEATDHVKARGWRSSLITIIEPGLYDMTADNAPVMNDMPGYCTITASVPGVSIGKSAYVDDSSAVLQNNNMPIHFAGRDLTIDRNNVVEIWGPTSDAGFHWLDGINVSTSDPAGRYELRRGIAADAFGWFARGYPWVTECAFSKIAGPASRCALVRGCTMEEITYDIATQAHCIVGNSISNHSSEWFNRDNPVFTVRYDGAEAAATLSRSGGASAANAVYTATWGTSTATFVTGNLEKYYLGTDGDGYFFQDVIDWVNSLPGWNASVDDPTFAREVAAGHGSLRQLKGQGFGGGGNQNAPADAKARDVQIVAMFDRHGDFFQHGTGNMENVYCADNLLDNVETQCIFISTTKRPGYSNDMVFINNTFFINPVAGEYYDPAALSSQLGRRDTVASHIVIAHNTFVNQRILIRTDNAGFDLDRYCLIANNAGDRIEFAGAPDGDLAIAGNHLHAGSSVPVGAIGTTIGGDETSLYANVQSGDFRPAGALLTALRPPVVQYDAQFEKRPVLCAAGALA</sequence>
<comment type="caution">
    <text evidence="1">The sequence shown here is derived from an EMBL/GenBank/DDBJ whole genome shotgun (WGS) entry which is preliminary data.</text>
</comment>